<dbReference type="RefSeq" id="WP_061899358.1">
    <property type="nucleotide sequence ID" value="NZ_LOBP01000090.1"/>
</dbReference>
<feature type="signal peptide" evidence="1">
    <location>
        <begin position="1"/>
        <end position="17"/>
    </location>
</feature>
<dbReference type="Proteomes" id="UP000075609">
    <property type="component" value="Unassembled WGS sequence"/>
</dbReference>
<protein>
    <submittedName>
        <fullName evidence="2">Uncharacterized protein</fullName>
    </submittedName>
</protein>
<name>A0ABR5W7H1_9VIBR</name>
<evidence type="ECO:0000313" key="2">
    <source>
        <dbReference type="EMBL" id="KYN89487.1"/>
    </source>
</evidence>
<evidence type="ECO:0000256" key="1">
    <source>
        <dbReference type="SAM" id="SignalP"/>
    </source>
</evidence>
<dbReference type="EMBL" id="LOBP01000090">
    <property type="protein sequence ID" value="KYN89487.1"/>
    <property type="molecule type" value="Genomic_DNA"/>
</dbReference>
<evidence type="ECO:0000313" key="3">
    <source>
        <dbReference type="Proteomes" id="UP000075609"/>
    </source>
</evidence>
<keyword evidence="3" id="KW-1185">Reference proteome</keyword>
<feature type="chain" id="PRO_5045399619" evidence="1">
    <location>
        <begin position="18"/>
        <end position="91"/>
    </location>
</feature>
<sequence>MKVKWLLVGLLSAPSFAIPVENDAVISKDFENNPQLYEEVANLIRLYGYKCDSLSALRPMVFSRGFVAVCNRFSYTYEIEDKGGRWVVTLD</sequence>
<comment type="caution">
    <text evidence="2">The sequence shown here is derived from an EMBL/GenBank/DDBJ whole genome shotgun (WGS) entry which is preliminary data.</text>
</comment>
<reference evidence="2 3" key="1">
    <citation type="submission" date="2015-12" db="EMBL/GenBank/DDBJ databases">
        <authorList>
            <person name="Tarr C.L."/>
            <person name="Gladney L.M."/>
        </authorList>
    </citation>
    <scope>NUCLEOTIDE SEQUENCE [LARGE SCALE GENOMIC DNA]</scope>
    <source>
        <strain evidence="2 3">1048-83</strain>
    </source>
</reference>
<proteinExistence type="predicted"/>
<keyword evidence="1" id="KW-0732">Signal</keyword>
<accession>A0ABR5W7H1</accession>
<gene>
    <name evidence="2" type="ORF">ATY35_11075</name>
</gene>
<organism evidence="2 3">
    <name type="scientific">Vibrio cidicii</name>
    <dbReference type="NCBI Taxonomy" id="1763883"/>
    <lineage>
        <taxon>Bacteria</taxon>
        <taxon>Pseudomonadati</taxon>
        <taxon>Pseudomonadota</taxon>
        <taxon>Gammaproteobacteria</taxon>
        <taxon>Vibrionales</taxon>
        <taxon>Vibrionaceae</taxon>
        <taxon>Vibrio</taxon>
    </lineage>
</organism>